<gene>
    <name evidence="2" type="ORF">A2519_00580</name>
</gene>
<keyword evidence="1" id="KW-0732">Signal</keyword>
<feature type="signal peptide" evidence="1">
    <location>
        <begin position="1"/>
        <end position="20"/>
    </location>
</feature>
<protein>
    <submittedName>
        <fullName evidence="2">Uncharacterized protein</fullName>
    </submittedName>
</protein>
<accession>A0A1F7FB31</accession>
<proteinExistence type="predicted"/>
<reference evidence="2 3" key="1">
    <citation type="journal article" date="2016" name="Nat. Commun.">
        <title>Thousands of microbial genomes shed light on interconnected biogeochemical processes in an aquifer system.</title>
        <authorList>
            <person name="Anantharaman K."/>
            <person name="Brown C.T."/>
            <person name="Hug L.A."/>
            <person name="Sharon I."/>
            <person name="Castelle C.J."/>
            <person name="Probst A.J."/>
            <person name="Thomas B.C."/>
            <person name="Singh A."/>
            <person name="Wilkins M.J."/>
            <person name="Karaoz U."/>
            <person name="Brodie E.L."/>
            <person name="Williams K.H."/>
            <person name="Hubbard S.S."/>
            <person name="Banfield J.F."/>
        </authorList>
    </citation>
    <scope>NUCLEOTIDE SEQUENCE [LARGE SCALE GENOMIC DNA]</scope>
</reference>
<evidence type="ECO:0000256" key="1">
    <source>
        <dbReference type="SAM" id="SignalP"/>
    </source>
</evidence>
<dbReference type="Proteomes" id="UP000179243">
    <property type="component" value="Unassembled WGS sequence"/>
</dbReference>
<name>A0A1F7FB31_UNCRA</name>
<dbReference type="EMBL" id="MFYX01000080">
    <property type="protein sequence ID" value="OGK03884.1"/>
    <property type="molecule type" value="Genomic_DNA"/>
</dbReference>
<sequence length="188" mass="19206">MKKMVLALALVGMLAGSAMSAQLLTGGNIPLINNIVGVGVMTLDFSSAATVPVEIGNFIINCNGNSFDVSWTFANSAEFTKNVAEAILMTALTIEPNANQPAGSHKGVGVEILDPAVGSGLGDPIVATGGNILALAKTGAAVNWSPTDQTDATTNYAISMKARWGDASSMLAGLYTESIVFSIVATIN</sequence>
<comment type="caution">
    <text evidence="2">The sequence shown here is derived from an EMBL/GenBank/DDBJ whole genome shotgun (WGS) entry which is preliminary data.</text>
</comment>
<evidence type="ECO:0000313" key="2">
    <source>
        <dbReference type="EMBL" id="OGK03884.1"/>
    </source>
</evidence>
<organism evidence="2 3">
    <name type="scientific">Candidatus Raymondbacteria bacterium RIFOXYD12_FULL_49_13</name>
    <dbReference type="NCBI Taxonomy" id="1817890"/>
    <lineage>
        <taxon>Bacteria</taxon>
        <taxon>Raymondiibacteriota</taxon>
    </lineage>
</organism>
<dbReference type="AlphaFoldDB" id="A0A1F7FB31"/>
<feature type="chain" id="PRO_5009528555" evidence="1">
    <location>
        <begin position="21"/>
        <end position="188"/>
    </location>
</feature>
<evidence type="ECO:0000313" key="3">
    <source>
        <dbReference type="Proteomes" id="UP000179243"/>
    </source>
</evidence>